<proteinExistence type="predicted"/>
<evidence type="ECO:0000256" key="2">
    <source>
        <dbReference type="SAM" id="MobiDB-lite"/>
    </source>
</evidence>
<feature type="compositionally biased region" description="Polar residues" evidence="2">
    <location>
        <begin position="175"/>
        <end position="189"/>
    </location>
</feature>
<evidence type="ECO:0000313" key="4">
    <source>
        <dbReference type="Proteomes" id="UP001306950"/>
    </source>
</evidence>
<name>A0ABU7VME4_9BACL</name>
<dbReference type="EMBL" id="JAZHPZ010000001">
    <property type="protein sequence ID" value="MEF2964939.1"/>
    <property type="molecule type" value="Genomic_DNA"/>
</dbReference>
<organism evidence="3 4">
    <name type="scientific">Paenibacillus haidiansis</name>
    <dbReference type="NCBI Taxonomy" id="1574488"/>
    <lineage>
        <taxon>Bacteria</taxon>
        <taxon>Bacillati</taxon>
        <taxon>Bacillota</taxon>
        <taxon>Bacilli</taxon>
        <taxon>Bacillales</taxon>
        <taxon>Paenibacillaceae</taxon>
        <taxon>Paenibacillus</taxon>
    </lineage>
</organism>
<evidence type="ECO:0000256" key="1">
    <source>
        <dbReference type="SAM" id="Coils"/>
    </source>
</evidence>
<feature type="region of interest" description="Disordered" evidence="2">
    <location>
        <begin position="160"/>
        <end position="189"/>
    </location>
</feature>
<accession>A0ABU7VME4</accession>
<dbReference type="Proteomes" id="UP001306950">
    <property type="component" value="Unassembled WGS sequence"/>
</dbReference>
<evidence type="ECO:0000313" key="3">
    <source>
        <dbReference type="EMBL" id="MEF2964939.1"/>
    </source>
</evidence>
<sequence length="189" mass="21882">MGRKRNNIMLTVFETMPMDYAATRAAVEKRLEEVRQYRQIGYIRREAAVTVSYEPRYHGATHVISKPAEQTAISNVDLEAELARKSELLEKAMNGLTKMQREVIERSYLDDEGEYDFISCGEMGISDRTYRRIKADAIRILAVAMKLEVYEDRYVINRDEPAERESQGEVRNESQDQSQGQRQSMKSIC</sequence>
<feature type="compositionally biased region" description="Basic and acidic residues" evidence="2">
    <location>
        <begin position="160"/>
        <end position="174"/>
    </location>
</feature>
<dbReference type="InterPro" id="IPR006524">
    <property type="entry name" value="ArpU-like"/>
</dbReference>
<reference evidence="3 4" key="1">
    <citation type="submission" date="2024-02" db="EMBL/GenBank/DDBJ databases">
        <title>A nitrogen-fixing paenibacillus bacterium.</title>
        <authorList>
            <person name="Zhang W.L."/>
            <person name="Chen S.F."/>
        </authorList>
    </citation>
    <scope>NUCLEOTIDE SEQUENCE [LARGE SCALE GENOMIC DNA]</scope>
    <source>
        <strain evidence="3 4">M1</strain>
    </source>
</reference>
<feature type="coiled-coil region" evidence="1">
    <location>
        <begin position="75"/>
        <end position="102"/>
    </location>
</feature>
<comment type="caution">
    <text evidence="3">The sequence shown here is derived from an EMBL/GenBank/DDBJ whole genome shotgun (WGS) entry which is preliminary data.</text>
</comment>
<dbReference type="RefSeq" id="WP_331845134.1">
    <property type="nucleotide sequence ID" value="NZ_JAZHPZ010000001.1"/>
</dbReference>
<gene>
    <name evidence="3" type="ORF">V3851_03775</name>
</gene>
<keyword evidence="1" id="KW-0175">Coiled coil</keyword>
<protein>
    <submittedName>
        <fullName evidence="3">ArpU family phage packaging/lysis transcriptional regulator</fullName>
    </submittedName>
</protein>
<dbReference type="NCBIfam" id="TIGR01637">
    <property type="entry name" value="phage_arpU"/>
    <property type="match status" value="1"/>
</dbReference>
<keyword evidence="4" id="KW-1185">Reference proteome</keyword>